<feature type="region of interest" description="Disordered" evidence="1">
    <location>
        <begin position="1"/>
        <end position="49"/>
    </location>
</feature>
<dbReference type="PANTHER" id="PTHR22775:SF3">
    <property type="entry name" value="SORTING NEXIN-13"/>
    <property type="match status" value="1"/>
</dbReference>
<proteinExistence type="predicted"/>
<dbReference type="InterPro" id="IPR003114">
    <property type="entry name" value="Phox_assoc"/>
</dbReference>
<accession>A0A0F7ZNP3</accession>
<name>A0A0F7ZNP3_9HYPO</name>
<evidence type="ECO:0000256" key="1">
    <source>
        <dbReference type="SAM" id="MobiDB-lite"/>
    </source>
</evidence>
<gene>
    <name evidence="3" type="ORF">HIM_06549</name>
</gene>
<dbReference type="GO" id="GO:0035091">
    <property type="term" value="F:phosphatidylinositol binding"/>
    <property type="evidence" value="ECO:0007669"/>
    <property type="project" value="TreeGrafter"/>
</dbReference>
<dbReference type="EMBL" id="KQ030529">
    <property type="protein sequence ID" value="KJZ74100.1"/>
    <property type="molecule type" value="Genomic_DNA"/>
</dbReference>
<sequence length="554" mass="60998">MTASASLISPAAVPPRAATPRLKPSTSSAASASHVAANRRTPRPAALDPLSDAATQALIRRTLCPQQAHDKARDEQPPPIEQLLPPLTSRNDVDLELYAFLAIILREFVQSWYGNITTDESFVAEILHIVAHVSRALEQRLRGLDLESLVLDELPELLGQHIAAYRTAHQGAMRAPVVVEPHDVYHSLWPLPHLSPVPRRGDEASQIEQSENEAAYRQLLVQGVLAILLPTEDLENPCLTALVGQIFSELIIGGVLVNKASQPWLLFEGICILARVVEGKTPPKDAKLSNPDSKVPRNSSARILHRLMLYMFQIVLSLFSWMRLLLETVAISHALPPRASYASVAGTERSDQGPDLAMHAQVPVLESSIWRCAGDLIELNSRMPWLAGILSLMQFGAVHGPGRIARWDGTFDRLLSHRISGLFSPARLSATLRTLRGVLFPNNAPGTSSLTPPSSETELHDLRRRAAKAVWDVLPKSIGRVYFGTSDMLGLRARADECVGDEGAIDDVERILMVLGDEYCNKHLVYGMLELLLVRLMPELSEKGIVELWEERLG</sequence>
<dbReference type="AlphaFoldDB" id="A0A0F7ZNP3"/>
<dbReference type="PANTHER" id="PTHR22775">
    <property type="entry name" value="SORTING NEXIN"/>
    <property type="match status" value="1"/>
</dbReference>
<dbReference type="PROSITE" id="PS51207">
    <property type="entry name" value="PXA"/>
    <property type="match status" value="1"/>
</dbReference>
<dbReference type="SMART" id="SM00313">
    <property type="entry name" value="PXA"/>
    <property type="match status" value="1"/>
</dbReference>
<feature type="compositionally biased region" description="Low complexity" evidence="1">
    <location>
        <begin position="10"/>
        <end position="36"/>
    </location>
</feature>
<evidence type="ECO:0000313" key="3">
    <source>
        <dbReference type="EMBL" id="KJZ74100.1"/>
    </source>
</evidence>
<feature type="domain" description="PXA" evidence="2">
    <location>
        <begin position="90"/>
        <end position="278"/>
    </location>
</feature>
<reference evidence="3 4" key="1">
    <citation type="journal article" date="2014" name="Genome Biol. Evol.">
        <title>Comparative genomics and transcriptomics analyses reveal divergent lifestyle features of nematode endoparasitic fungus Hirsutella minnesotensis.</title>
        <authorList>
            <person name="Lai Y."/>
            <person name="Liu K."/>
            <person name="Zhang X."/>
            <person name="Zhang X."/>
            <person name="Li K."/>
            <person name="Wang N."/>
            <person name="Shu C."/>
            <person name="Wu Y."/>
            <person name="Wang C."/>
            <person name="Bushley K.E."/>
            <person name="Xiang M."/>
            <person name="Liu X."/>
        </authorList>
    </citation>
    <scope>NUCLEOTIDE SEQUENCE [LARGE SCALE GENOMIC DNA]</scope>
    <source>
        <strain evidence="3 4">3608</strain>
    </source>
</reference>
<feature type="region of interest" description="Disordered" evidence="1">
    <location>
        <begin position="66"/>
        <end position="85"/>
    </location>
</feature>
<evidence type="ECO:0000259" key="2">
    <source>
        <dbReference type="PROSITE" id="PS51207"/>
    </source>
</evidence>
<protein>
    <recommendedName>
        <fullName evidence="2">PXA domain-containing protein</fullName>
    </recommendedName>
</protein>
<evidence type="ECO:0000313" key="4">
    <source>
        <dbReference type="Proteomes" id="UP000054481"/>
    </source>
</evidence>
<keyword evidence="4" id="KW-1185">Reference proteome</keyword>
<dbReference type="Proteomes" id="UP000054481">
    <property type="component" value="Unassembled WGS sequence"/>
</dbReference>
<organism evidence="3 4">
    <name type="scientific">Hirsutella minnesotensis 3608</name>
    <dbReference type="NCBI Taxonomy" id="1043627"/>
    <lineage>
        <taxon>Eukaryota</taxon>
        <taxon>Fungi</taxon>
        <taxon>Dikarya</taxon>
        <taxon>Ascomycota</taxon>
        <taxon>Pezizomycotina</taxon>
        <taxon>Sordariomycetes</taxon>
        <taxon>Hypocreomycetidae</taxon>
        <taxon>Hypocreales</taxon>
        <taxon>Ophiocordycipitaceae</taxon>
        <taxon>Hirsutella</taxon>
    </lineage>
</organism>
<dbReference type="OrthoDB" id="5582218at2759"/>
<dbReference type="Pfam" id="PF02194">
    <property type="entry name" value="PXA"/>
    <property type="match status" value="1"/>
</dbReference>